<evidence type="ECO:0000256" key="2">
    <source>
        <dbReference type="ARBA" id="ARBA00023219"/>
    </source>
</evidence>
<keyword evidence="1" id="KW-1188">Viral release from host cell</keyword>
<dbReference type="Proteomes" id="UP000277766">
    <property type="component" value="Unassembled WGS sequence"/>
</dbReference>
<dbReference type="EMBL" id="RXPE01000005">
    <property type="protein sequence ID" value="RTR29053.1"/>
    <property type="molecule type" value="Genomic_DNA"/>
</dbReference>
<accession>A0A3S0IBU0</accession>
<protein>
    <submittedName>
        <fullName evidence="3">Terminase small subunit</fullName>
    </submittedName>
</protein>
<dbReference type="PANTHER" id="PTHR41328">
    <property type="entry name" value="TERMINASE SMALL SUBUNIT-RELATED"/>
    <property type="match status" value="1"/>
</dbReference>
<reference evidence="3 4" key="1">
    <citation type="submission" date="2018-12" db="EMBL/GenBank/DDBJ databases">
        <title>Deinococcus radiophilus ATCC 27603 genome sequencing and assembly.</title>
        <authorList>
            <person name="Maclea K.S."/>
            <person name="Maynard C.R."/>
        </authorList>
    </citation>
    <scope>NUCLEOTIDE SEQUENCE [LARGE SCALE GENOMIC DNA]</scope>
    <source>
        <strain evidence="3 4">ATCC 27603</strain>
    </source>
</reference>
<dbReference type="InterPro" id="IPR038713">
    <property type="entry name" value="Terminase_Gp1_N_sf"/>
</dbReference>
<keyword evidence="4" id="KW-1185">Reference proteome</keyword>
<proteinExistence type="predicted"/>
<dbReference type="InterPro" id="IPR052404">
    <property type="entry name" value="SPP1-like_terminase"/>
</dbReference>
<dbReference type="AlphaFoldDB" id="A0A3S0IBU0"/>
<dbReference type="Gene3D" id="1.10.10.1400">
    <property type="entry name" value="Terminase, small subunit, N-terminal DNA-binding domain, HTH motif"/>
    <property type="match status" value="1"/>
</dbReference>
<dbReference type="PANTHER" id="PTHR41328:SF2">
    <property type="entry name" value="TERMINASE SMALL SUBUNIT"/>
    <property type="match status" value="1"/>
</dbReference>
<keyword evidence="2" id="KW-0231">Viral genome packaging</keyword>
<name>A0A3S0IBU0_9DEIO</name>
<sequence length="179" mass="20224">MTQKQELFCYEFLIDLNATQAAIRADYSERTARSQAQRLLTNADIQARLRTLMHERSQRTQITADAVLEELAAIAFSNLADYAEWGSEMGVNFVRLKPSAELTRKQTGALKSIKHVSKRGKTDEDTLEVTPHDKLSALDKLAKHLNLYGEHGESEGASGFEEMIDQLARLRTQRERGDD</sequence>
<evidence type="ECO:0000313" key="4">
    <source>
        <dbReference type="Proteomes" id="UP000277766"/>
    </source>
</evidence>
<dbReference type="InterPro" id="IPR005335">
    <property type="entry name" value="Terminase_ssu"/>
</dbReference>
<gene>
    <name evidence="3" type="ORF">EJ104_04205</name>
</gene>
<evidence type="ECO:0000313" key="3">
    <source>
        <dbReference type="EMBL" id="RTR29053.1"/>
    </source>
</evidence>
<dbReference type="GO" id="GO:0051276">
    <property type="term" value="P:chromosome organization"/>
    <property type="evidence" value="ECO:0007669"/>
    <property type="project" value="InterPro"/>
</dbReference>
<organism evidence="3 4">
    <name type="scientific">Deinococcus radiophilus</name>
    <dbReference type="NCBI Taxonomy" id="32062"/>
    <lineage>
        <taxon>Bacteria</taxon>
        <taxon>Thermotogati</taxon>
        <taxon>Deinococcota</taxon>
        <taxon>Deinococci</taxon>
        <taxon>Deinococcales</taxon>
        <taxon>Deinococcaceae</taxon>
        <taxon>Deinococcus</taxon>
    </lineage>
</organism>
<dbReference type="OrthoDB" id="72414at2"/>
<comment type="caution">
    <text evidence="3">The sequence shown here is derived from an EMBL/GenBank/DDBJ whole genome shotgun (WGS) entry which is preliminary data.</text>
</comment>
<evidence type="ECO:0000256" key="1">
    <source>
        <dbReference type="ARBA" id="ARBA00022612"/>
    </source>
</evidence>
<dbReference type="Pfam" id="PF03592">
    <property type="entry name" value="Terminase_2"/>
    <property type="match status" value="1"/>
</dbReference>